<dbReference type="InterPro" id="IPR029058">
    <property type="entry name" value="AB_hydrolase_fold"/>
</dbReference>
<organism evidence="5">
    <name type="scientific">Medioppia subpectinata</name>
    <dbReference type="NCBI Taxonomy" id="1979941"/>
    <lineage>
        <taxon>Eukaryota</taxon>
        <taxon>Metazoa</taxon>
        <taxon>Ecdysozoa</taxon>
        <taxon>Arthropoda</taxon>
        <taxon>Chelicerata</taxon>
        <taxon>Arachnida</taxon>
        <taxon>Acari</taxon>
        <taxon>Acariformes</taxon>
        <taxon>Sarcoptiformes</taxon>
        <taxon>Oribatida</taxon>
        <taxon>Brachypylina</taxon>
        <taxon>Oppioidea</taxon>
        <taxon>Oppiidae</taxon>
        <taxon>Medioppia</taxon>
    </lineage>
</organism>
<dbReference type="Proteomes" id="UP000759131">
    <property type="component" value="Unassembled WGS sequence"/>
</dbReference>
<gene>
    <name evidence="5" type="ORF">OSB1V03_LOCUS17052</name>
</gene>
<sequence length="119" mass="12749">MIWLVAGAFSVVVPTPTANAFDGQQLAIRDVVVVTIDFRGGVFGYLCTDRPDADANAGQWDQTMALNWTQQYITQFGGNPNNIVMFGDSSGSICVSANILSNISNVYISKAILQSGNNL</sequence>
<keyword evidence="6" id="KW-1185">Reference proteome</keyword>
<proteinExistence type="inferred from homology"/>
<dbReference type="SUPFAM" id="SSF53474">
    <property type="entry name" value="alpha/beta-Hydrolases"/>
    <property type="match status" value="1"/>
</dbReference>
<dbReference type="InterPro" id="IPR002018">
    <property type="entry name" value="CarbesteraseB"/>
</dbReference>
<comment type="similarity">
    <text evidence="1">Belongs to the type-B carboxylesterase/lipase family.</text>
</comment>
<evidence type="ECO:0000259" key="4">
    <source>
        <dbReference type="Pfam" id="PF00135"/>
    </source>
</evidence>
<name>A0A7R9Q9M1_9ACAR</name>
<evidence type="ECO:0000256" key="1">
    <source>
        <dbReference type="ARBA" id="ARBA00005964"/>
    </source>
</evidence>
<keyword evidence="3" id="KW-0732">Signal</keyword>
<keyword evidence="2" id="KW-0325">Glycoprotein</keyword>
<feature type="signal peptide" evidence="3">
    <location>
        <begin position="1"/>
        <end position="20"/>
    </location>
</feature>
<protein>
    <recommendedName>
        <fullName evidence="4">Carboxylesterase type B domain-containing protein</fullName>
    </recommendedName>
</protein>
<feature type="domain" description="Carboxylesterase type B" evidence="4">
    <location>
        <begin position="1"/>
        <end position="118"/>
    </location>
</feature>
<dbReference type="EMBL" id="OC874455">
    <property type="protein sequence ID" value="CAD7637611.1"/>
    <property type="molecule type" value="Genomic_DNA"/>
</dbReference>
<evidence type="ECO:0000256" key="2">
    <source>
        <dbReference type="ARBA" id="ARBA00023180"/>
    </source>
</evidence>
<dbReference type="InterPro" id="IPR051093">
    <property type="entry name" value="Neuroligin/BSAL"/>
</dbReference>
<dbReference type="Pfam" id="PF00135">
    <property type="entry name" value="COesterase"/>
    <property type="match status" value="1"/>
</dbReference>
<dbReference type="Gene3D" id="3.40.50.1820">
    <property type="entry name" value="alpha/beta hydrolase"/>
    <property type="match status" value="1"/>
</dbReference>
<evidence type="ECO:0000313" key="6">
    <source>
        <dbReference type="Proteomes" id="UP000759131"/>
    </source>
</evidence>
<evidence type="ECO:0000256" key="3">
    <source>
        <dbReference type="SAM" id="SignalP"/>
    </source>
</evidence>
<reference evidence="5" key="1">
    <citation type="submission" date="2020-11" db="EMBL/GenBank/DDBJ databases">
        <authorList>
            <person name="Tran Van P."/>
        </authorList>
    </citation>
    <scope>NUCLEOTIDE SEQUENCE</scope>
</reference>
<dbReference type="OrthoDB" id="6412594at2759"/>
<dbReference type="EMBL" id="CAJPIZ010019880">
    <property type="protein sequence ID" value="CAG2117098.1"/>
    <property type="molecule type" value="Genomic_DNA"/>
</dbReference>
<evidence type="ECO:0000313" key="5">
    <source>
        <dbReference type="EMBL" id="CAD7637611.1"/>
    </source>
</evidence>
<accession>A0A7R9Q9M1</accession>
<dbReference type="PANTHER" id="PTHR43903">
    <property type="entry name" value="NEUROLIGIN"/>
    <property type="match status" value="1"/>
</dbReference>
<dbReference type="AlphaFoldDB" id="A0A7R9Q9M1"/>
<feature type="chain" id="PRO_5035593020" description="Carboxylesterase type B domain-containing protein" evidence="3">
    <location>
        <begin position="21"/>
        <end position="119"/>
    </location>
</feature>